<comment type="similarity">
    <text evidence="4">Belongs to the polysaccharide lyase 3 family.</text>
</comment>
<dbReference type="Proteomes" id="UP000887574">
    <property type="component" value="Unplaced"/>
</dbReference>
<dbReference type="SUPFAM" id="SSF51126">
    <property type="entry name" value="Pectin lyase-like"/>
    <property type="match status" value="1"/>
</dbReference>
<proteinExistence type="inferred from homology"/>
<evidence type="ECO:0000256" key="6">
    <source>
        <dbReference type="ARBA" id="ARBA00022525"/>
    </source>
</evidence>
<evidence type="ECO:0000313" key="12">
    <source>
        <dbReference type="WBParaSite" id="jg18555"/>
    </source>
</evidence>
<evidence type="ECO:0000256" key="5">
    <source>
        <dbReference type="ARBA" id="ARBA00012272"/>
    </source>
</evidence>
<protein>
    <recommendedName>
        <fullName evidence="5">pectate lyase</fullName>
        <ecNumber evidence="5">4.2.2.2</ecNumber>
    </recommendedName>
</protein>
<comment type="cofactor">
    <cofactor evidence="2">
        <name>Ca(2+)</name>
        <dbReference type="ChEBI" id="CHEBI:29108"/>
    </cofactor>
</comment>
<dbReference type="AlphaFoldDB" id="A0A915DED9"/>
<keyword evidence="7" id="KW-0732">Signal</keyword>
<name>A0A915DED9_9BILA</name>
<evidence type="ECO:0000256" key="4">
    <source>
        <dbReference type="ARBA" id="ARBA00006463"/>
    </source>
</evidence>
<dbReference type="Pfam" id="PF03211">
    <property type="entry name" value="Pectate_lyase"/>
    <property type="match status" value="1"/>
</dbReference>
<comment type="function">
    <text evidence="10">Pectinolytic enzyme consist of four classes of enzymes: pectin lyase, polygalacturonase, pectin methylesterase and rhamnogalacturonase. Among pectinolytic enzymes, pectin lyase is the most important in depolymerization of pectin, since it cleaves internal glycosidic bonds of highly methylated pectins. Favors pectate, the anion, over pectin, the methyl ester.</text>
</comment>
<evidence type="ECO:0000313" key="11">
    <source>
        <dbReference type="Proteomes" id="UP000887574"/>
    </source>
</evidence>
<evidence type="ECO:0000256" key="8">
    <source>
        <dbReference type="ARBA" id="ARBA00022837"/>
    </source>
</evidence>
<dbReference type="InterPro" id="IPR011050">
    <property type="entry name" value="Pectin_lyase_fold/virulence"/>
</dbReference>
<keyword evidence="8" id="KW-0106">Calcium</keyword>
<evidence type="ECO:0000256" key="1">
    <source>
        <dbReference type="ARBA" id="ARBA00000695"/>
    </source>
</evidence>
<sequence>MLFLIKKIIGLVHNYPAFSYATFQQTIKNDFQLLPFLHFHCSSFGHCLAMQNSVEAVGKCKHGNKAVGVGWGMDALTLQHVINFAVHSTLATLVVAASARLPVPMWEDVGTHAGGFGTDRKVWSNPKNAYRIEGGGALNAEQKVFVQQGAGTTYVNNFYASNMLSLWVFCGNCEPAFKLTPR</sequence>
<dbReference type="Gene3D" id="2.160.20.10">
    <property type="entry name" value="Single-stranded right-handed beta-helix, Pectin lyase-like"/>
    <property type="match status" value="1"/>
</dbReference>
<evidence type="ECO:0000256" key="3">
    <source>
        <dbReference type="ARBA" id="ARBA00004613"/>
    </source>
</evidence>
<dbReference type="GO" id="GO:0005576">
    <property type="term" value="C:extracellular region"/>
    <property type="evidence" value="ECO:0007669"/>
    <property type="project" value="UniProtKB-SubCell"/>
</dbReference>
<comment type="catalytic activity">
    <reaction evidence="1">
        <text>Eliminative cleavage of (1-&gt;4)-alpha-D-galacturonan to give oligosaccharides with 4-deoxy-alpha-D-galact-4-enuronosyl groups at their non-reducing ends.</text>
        <dbReference type="EC" id="4.2.2.2"/>
    </reaction>
</comment>
<dbReference type="WBParaSite" id="jg18555">
    <property type="protein sequence ID" value="jg18555"/>
    <property type="gene ID" value="jg18555"/>
</dbReference>
<dbReference type="EC" id="4.2.2.2" evidence="5"/>
<keyword evidence="9" id="KW-0456">Lyase</keyword>
<dbReference type="GO" id="GO:0030570">
    <property type="term" value="F:pectate lyase activity"/>
    <property type="evidence" value="ECO:0007669"/>
    <property type="project" value="UniProtKB-EC"/>
</dbReference>
<evidence type="ECO:0000256" key="9">
    <source>
        <dbReference type="ARBA" id="ARBA00023239"/>
    </source>
</evidence>
<accession>A0A915DED9</accession>
<dbReference type="InterPro" id="IPR004898">
    <property type="entry name" value="Pectate_lyase_PlyH/PlyE-like"/>
</dbReference>
<evidence type="ECO:0000256" key="10">
    <source>
        <dbReference type="ARBA" id="ARBA00025679"/>
    </source>
</evidence>
<reference evidence="12" key="1">
    <citation type="submission" date="2022-11" db="UniProtKB">
        <authorList>
            <consortium name="WormBaseParasite"/>
        </authorList>
    </citation>
    <scope>IDENTIFICATION</scope>
</reference>
<dbReference type="InterPro" id="IPR012334">
    <property type="entry name" value="Pectin_lyas_fold"/>
</dbReference>
<keyword evidence="6" id="KW-0964">Secreted</keyword>
<comment type="subcellular location">
    <subcellularLocation>
        <location evidence="3">Secreted</location>
    </subcellularLocation>
</comment>
<evidence type="ECO:0000256" key="2">
    <source>
        <dbReference type="ARBA" id="ARBA00001913"/>
    </source>
</evidence>
<keyword evidence="11" id="KW-1185">Reference proteome</keyword>
<organism evidence="11 12">
    <name type="scientific">Ditylenchus dipsaci</name>
    <dbReference type="NCBI Taxonomy" id="166011"/>
    <lineage>
        <taxon>Eukaryota</taxon>
        <taxon>Metazoa</taxon>
        <taxon>Ecdysozoa</taxon>
        <taxon>Nematoda</taxon>
        <taxon>Chromadorea</taxon>
        <taxon>Rhabditida</taxon>
        <taxon>Tylenchina</taxon>
        <taxon>Tylenchomorpha</taxon>
        <taxon>Sphaerularioidea</taxon>
        <taxon>Anguinidae</taxon>
        <taxon>Anguininae</taxon>
        <taxon>Ditylenchus</taxon>
    </lineage>
</organism>
<evidence type="ECO:0000256" key="7">
    <source>
        <dbReference type="ARBA" id="ARBA00022729"/>
    </source>
</evidence>